<dbReference type="InterPro" id="IPR027417">
    <property type="entry name" value="P-loop_NTPase"/>
</dbReference>
<dbReference type="GO" id="GO:0012505">
    <property type="term" value="C:endomembrane system"/>
    <property type="evidence" value="ECO:0007669"/>
    <property type="project" value="UniProtKB-ARBA"/>
</dbReference>
<evidence type="ECO:0000256" key="2">
    <source>
        <dbReference type="SAM" id="Phobius"/>
    </source>
</evidence>
<evidence type="ECO:0000259" key="3">
    <source>
        <dbReference type="SMART" id="SM00382"/>
    </source>
</evidence>
<keyword evidence="2" id="KW-1133">Transmembrane helix</keyword>
<dbReference type="SMART" id="SM00382">
    <property type="entry name" value="AAA"/>
    <property type="match status" value="1"/>
</dbReference>
<dbReference type="Pfam" id="PF06309">
    <property type="entry name" value="Torsin"/>
    <property type="match status" value="1"/>
</dbReference>
<proteinExistence type="inferred from homology"/>
<accession>A0A8B8A3L8</accession>
<keyword evidence="2" id="KW-0472">Membrane</keyword>
<comment type="similarity">
    <text evidence="1">Belongs to the ClpA/ClpB family. Torsin subfamily.</text>
</comment>
<evidence type="ECO:0000313" key="5">
    <source>
        <dbReference type="RefSeq" id="XP_022111530.1"/>
    </source>
</evidence>
<dbReference type="GO" id="GO:0005737">
    <property type="term" value="C:cytoplasm"/>
    <property type="evidence" value="ECO:0007669"/>
    <property type="project" value="UniProtKB-ARBA"/>
</dbReference>
<dbReference type="Gene3D" id="3.40.50.300">
    <property type="entry name" value="P-loop containing nucleotide triphosphate hydrolases"/>
    <property type="match status" value="1"/>
</dbReference>
<dbReference type="RefSeq" id="XP_022111530.1">
    <property type="nucleotide sequence ID" value="XM_022255838.1"/>
</dbReference>
<keyword evidence="2" id="KW-0812">Transmembrane</keyword>
<evidence type="ECO:0000256" key="1">
    <source>
        <dbReference type="ARBA" id="ARBA00006235"/>
    </source>
</evidence>
<dbReference type="PANTHER" id="PTHR10760:SF2">
    <property type="entry name" value="LD13476P-RELATED"/>
    <property type="match status" value="1"/>
</dbReference>
<feature type="domain" description="AAA+ ATPase" evidence="3">
    <location>
        <begin position="82"/>
        <end position="224"/>
    </location>
</feature>
<evidence type="ECO:0000313" key="4">
    <source>
        <dbReference type="Proteomes" id="UP000694845"/>
    </source>
</evidence>
<dbReference type="GO" id="GO:0005524">
    <property type="term" value="F:ATP binding"/>
    <property type="evidence" value="ECO:0007669"/>
    <property type="project" value="InterPro"/>
</dbReference>
<feature type="transmembrane region" description="Helical" evidence="2">
    <location>
        <begin position="7"/>
        <end position="26"/>
    </location>
</feature>
<dbReference type="InterPro" id="IPR010448">
    <property type="entry name" value="Torsin"/>
</dbReference>
<dbReference type="PRINTS" id="PR00300">
    <property type="entry name" value="CLPPROTEASEA"/>
</dbReference>
<dbReference type="GO" id="GO:0016887">
    <property type="term" value="F:ATP hydrolysis activity"/>
    <property type="evidence" value="ECO:0007669"/>
    <property type="project" value="InterPro"/>
</dbReference>
<dbReference type="OMA" id="TRECCEV"/>
<dbReference type="FunFam" id="3.40.50.300:FF:002370">
    <property type="entry name" value="Torsin family 3, member A"/>
    <property type="match status" value="1"/>
</dbReference>
<gene>
    <name evidence="5" type="primary">LOC110990741</name>
</gene>
<keyword evidence="4" id="KW-1185">Reference proteome</keyword>
<dbReference type="Proteomes" id="UP000694845">
    <property type="component" value="Unplaced"/>
</dbReference>
<dbReference type="KEGG" id="aplc:110990741"/>
<dbReference type="InterPro" id="IPR001270">
    <property type="entry name" value="ClpA/B"/>
</dbReference>
<dbReference type="OrthoDB" id="19623at2759"/>
<dbReference type="PANTHER" id="PTHR10760">
    <property type="entry name" value="TORSIN"/>
    <property type="match status" value="1"/>
</dbReference>
<dbReference type="InterPro" id="IPR003593">
    <property type="entry name" value="AAA+_ATPase"/>
</dbReference>
<protein>
    <submittedName>
        <fullName evidence="5">Torsin-1A-like</fullName>
    </submittedName>
</protein>
<organism evidence="4 5">
    <name type="scientific">Acanthaster planci</name>
    <name type="common">Crown-of-thorns starfish</name>
    <dbReference type="NCBI Taxonomy" id="133434"/>
    <lineage>
        <taxon>Eukaryota</taxon>
        <taxon>Metazoa</taxon>
        <taxon>Echinodermata</taxon>
        <taxon>Eleutherozoa</taxon>
        <taxon>Asterozoa</taxon>
        <taxon>Asteroidea</taxon>
        <taxon>Valvatacea</taxon>
        <taxon>Valvatida</taxon>
        <taxon>Acanthasteridae</taxon>
        <taxon>Acanthaster</taxon>
    </lineage>
</organism>
<name>A0A8B8A3L8_ACAPL</name>
<dbReference type="SUPFAM" id="SSF52540">
    <property type="entry name" value="P-loop containing nucleoside triphosphate hydrolases"/>
    <property type="match status" value="1"/>
</dbReference>
<dbReference type="AlphaFoldDB" id="A0A8B8A3L8"/>
<reference evidence="5" key="1">
    <citation type="submission" date="2025-08" db="UniProtKB">
        <authorList>
            <consortium name="RefSeq"/>
        </authorList>
    </citation>
    <scope>IDENTIFICATION</scope>
</reference>
<sequence length="311" mass="35681">MAFVGKLMCFLSICAVFIVAHMVYFFPKWTRECCEVDFGWIHLTNTSGLQEALRMQVFGQHLVTDHVAGAVGAHLTNKDPNKPLVLSFHGSTGTGKNFIARIIAETIYKEGMNSRFVHHFSANKHFPHKRKLEQYQDQLRNEVESAVKSCSRSLFIFDEVEDMPEGLLDSIRTILDYNIHVDGVDYRKTIFIFLSNIAAREIIAKTANLLASRSRREITLKEMEQVIEVTANKASGGFHQSRLIINNVVSHYFPFLPLEKSHLRKCVQVELQKRGPWLHLREELSIRSYPTCSSPRRFTLEDVQTENNTPK</sequence>
<dbReference type="GeneID" id="110990741"/>